<evidence type="ECO:0000256" key="8">
    <source>
        <dbReference type="PIRSR" id="PIRSR602401-1"/>
    </source>
</evidence>
<dbReference type="VEuPathDB" id="FungiDB:GGTG_06694"/>
<dbReference type="SUPFAM" id="SSF48264">
    <property type="entry name" value="Cytochrome P450"/>
    <property type="match status" value="1"/>
</dbReference>
<sequence>MGQSTHFFRHVSYNLLRASLNSLLPNPLSQMFLEIIQVPLWVFLALPVIAHVARSWISSWRQGSRSKLPLPPGPKPVPLLGNINDLPKPGVIEYTHWLTHREKYGPISCVTILGNTLVLANELDVALDLLEHKGNSSKTSGRPIMPFAQDLVGYENSVVFGGYNDDFRRKRALLHSAIGTAASAEHYRKCQEIESVRQLERILDDPKNVLEHYKRASSVTILKTVYGYSVNPSGPDPVLNSALQAMKEFSEVVKPFSWAVDLFPSLKHIPDWAPGASFKKKARAYRRTLTDMAHIPYRFVQHQLASGVDSGCTMSRLIQNSSEAAAAGGDDDERLIVWAAGSLFGAAVDTASVSLAAFTLAMLKHPEAQRAAQAEIDRVVAVGPLGRRRLPTSADRAALPYVDAVVKETLRWWSVFPMGIPHRADEEVEYRGYRIPEGASVLPAVWWFMHDPAVYRDPDRFDPARFTDPARNEPDPTKSGVYGFGRRACPGRHFANNLLFVNIAQILASFNIVRLTAGEGRESDGVDGLHPTPGPVMYIKDFKFHISPRSPEHEDLIKRMARENPVQPGGDSSIIASMA</sequence>
<dbReference type="OrthoDB" id="2789670at2759"/>
<dbReference type="InterPro" id="IPR001128">
    <property type="entry name" value="Cyt_P450"/>
</dbReference>
<dbReference type="Proteomes" id="UP000006039">
    <property type="component" value="Unassembled WGS sequence"/>
</dbReference>
<dbReference type="RefSeq" id="XP_009222779.1">
    <property type="nucleotide sequence ID" value="XM_009224515.1"/>
</dbReference>
<dbReference type="Pfam" id="PF00067">
    <property type="entry name" value="p450"/>
    <property type="match status" value="1"/>
</dbReference>
<dbReference type="GO" id="GO:0005506">
    <property type="term" value="F:iron ion binding"/>
    <property type="evidence" value="ECO:0007669"/>
    <property type="project" value="InterPro"/>
</dbReference>
<evidence type="ECO:0008006" key="12">
    <source>
        <dbReference type="Google" id="ProtNLM"/>
    </source>
</evidence>
<evidence type="ECO:0000256" key="3">
    <source>
        <dbReference type="ARBA" id="ARBA00022617"/>
    </source>
</evidence>
<comment type="similarity">
    <text evidence="2">Belongs to the cytochrome P450 family.</text>
</comment>
<dbReference type="InterPro" id="IPR036396">
    <property type="entry name" value="Cyt_P450_sf"/>
</dbReference>
<dbReference type="InterPro" id="IPR002401">
    <property type="entry name" value="Cyt_P450_E_grp-I"/>
</dbReference>
<dbReference type="Gene3D" id="1.10.630.10">
    <property type="entry name" value="Cytochrome P450"/>
    <property type="match status" value="1"/>
</dbReference>
<dbReference type="PANTHER" id="PTHR46300:SF7">
    <property type="entry name" value="P450, PUTATIVE (EUROFUNG)-RELATED"/>
    <property type="match status" value="1"/>
</dbReference>
<evidence type="ECO:0000313" key="10">
    <source>
        <dbReference type="EnsemblFungi" id="EJT76779"/>
    </source>
</evidence>
<reference evidence="9" key="2">
    <citation type="submission" date="2010-07" db="EMBL/GenBank/DDBJ databases">
        <authorList>
            <consortium name="The Broad Institute Genome Sequencing Platform"/>
            <consortium name="Broad Institute Genome Sequencing Center for Infectious Disease"/>
            <person name="Ma L.-J."/>
            <person name="Dead R."/>
            <person name="Young S."/>
            <person name="Zeng Q."/>
            <person name="Koehrsen M."/>
            <person name="Alvarado L."/>
            <person name="Berlin A."/>
            <person name="Chapman S.B."/>
            <person name="Chen Z."/>
            <person name="Freedman E."/>
            <person name="Gellesch M."/>
            <person name="Goldberg J."/>
            <person name="Griggs A."/>
            <person name="Gujja S."/>
            <person name="Heilman E.R."/>
            <person name="Heiman D."/>
            <person name="Hepburn T."/>
            <person name="Howarth C."/>
            <person name="Jen D."/>
            <person name="Larson L."/>
            <person name="Mehta T."/>
            <person name="Neiman D."/>
            <person name="Pearson M."/>
            <person name="Roberts A."/>
            <person name="Saif S."/>
            <person name="Shea T."/>
            <person name="Shenoy N."/>
            <person name="Sisk P."/>
            <person name="Stolte C."/>
            <person name="Sykes S."/>
            <person name="Walk T."/>
            <person name="White J."/>
            <person name="Yandava C."/>
            <person name="Haas B."/>
            <person name="Nusbaum C."/>
            <person name="Birren B."/>
        </authorList>
    </citation>
    <scope>NUCLEOTIDE SEQUENCE</scope>
    <source>
        <strain evidence="9">R3-111a-1</strain>
    </source>
</reference>
<dbReference type="GO" id="GO:0020037">
    <property type="term" value="F:heme binding"/>
    <property type="evidence" value="ECO:0007669"/>
    <property type="project" value="InterPro"/>
</dbReference>
<organism evidence="9">
    <name type="scientific">Gaeumannomyces tritici (strain R3-111a-1)</name>
    <name type="common">Wheat and barley take-all root rot fungus</name>
    <name type="synonym">Gaeumannomyces graminis var. tritici</name>
    <dbReference type="NCBI Taxonomy" id="644352"/>
    <lineage>
        <taxon>Eukaryota</taxon>
        <taxon>Fungi</taxon>
        <taxon>Dikarya</taxon>
        <taxon>Ascomycota</taxon>
        <taxon>Pezizomycotina</taxon>
        <taxon>Sordariomycetes</taxon>
        <taxon>Sordariomycetidae</taxon>
        <taxon>Magnaporthales</taxon>
        <taxon>Magnaporthaceae</taxon>
        <taxon>Gaeumannomyces</taxon>
    </lineage>
</organism>
<dbReference type="HOGENOM" id="CLU_001570_2_3_1"/>
<dbReference type="GO" id="GO:0016705">
    <property type="term" value="F:oxidoreductase activity, acting on paired donors, with incorporation or reduction of molecular oxygen"/>
    <property type="evidence" value="ECO:0007669"/>
    <property type="project" value="InterPro"/>
</dbReference>
<reference evidence="10" key="4">
    <citation type="journal article" date="2015" name="G3 (Bethesda)">
        <title>Genome sequences of three phytopathogenic species of the Magnaporthaceae family of fungi.</title>
        <authorList>
            <person name="Okagaki L.H."/>
            <person name="Nunes C.C."/>
            <person name="Sailsbery J."/>
            <person name="Clay B."/>
            <person name="Brown D."/>
            <person name="John T."/>
            <person name="Oh Y."/>
            <person name="Young N."/>
            <person name="Fitzgerald M."/>
            <person name="Haas B.J."/>
            <person name="Zeng Q."/>
            <person name="Young S."/>
            <person name="Adiconis X."/>
            <person name="Fan L."/>
            <person name="Levin J.Z."/>
            <person name="Mitchell T.K."/>
            <person name="Okubara P.A."/>
            <person name="Farman M.L."/>
            <person name="Kohn L.M."/>
            <person name="Birren B."/>
            <person name="Ma L.-J."/>
            <person name="Dean R.A."/>
        </authorList>
    </citation>
    <scope>NUCLEOTIDE SEQUENCE</scope>
    <source>
        <strain evidence="10">R3-111a-1</strain>
    </source>
</reference>
<dbReference type="STRING" id="644352.J3NZJ6"/>
<dbReference type="AlphaFoldDB" id="J3NZJ6"/>
<keyword evidence="5" id="KW-0560">Oxidoreductase</keyword>
<reference evidence="10" key="5">
    <citation type="submission" date="2018-04" db="UniProtKB">
        <authorList>
            <consortium name="EnsemblFungi"/>
        </authorList>
    </citation>
    <scope>IDENTIFICATION</scope>
    <source>
        <strain evidence="10">R3-111a-1</strain>
    </source>
</reference>
<evidence type="ECO:0000313" key="11">
    <source>
        <dbReference type="Proteomes" id="UP000006039"/>
    </source>
</evidence>
<evidence type="ECO:0000256" key="4">
    <source>
        <dbReference type="ARBA" id="ARBA00022723"/>
    </source>
</evidence>
<reference evidence="9" key="3">
    <citation type="submission" date="2010-09" db="EMBL/GenBank/DDBJ databases">
        <title>Annotation of Gaeumannomyces graminis var. tritici R3-111a-1.</title>
        <authorList>
            <consortium name="The Broad Institute Genome Sequencing Platform"/>
            <person name="Ma L.-J."/>
            <person name="Dead R."/>
            <person name="Young S.K."/>
            <person name="Zeng Q."/>
            <person name="Gargeya S."/>
            <person name="Fitzgerald M."/>
            <person name="Haas B."/>
            <person name="Abouelleil A."/>
            <person name="Alvarado L."/>
            <person name="Arachchi H.M."/>
            <person name="Berlin A."/>
            <person name="Brown A."/>
            <person name="Chapman S.B."/>
            <person name="Chen Z."/>
            <person name="Dunbar C."/>
            <person name="Freedman E."/>
            <person name="Gearin G."/>
            <person name="Gellesch M."/>
            <person name="Goldberg J."/>
            <person name="Griggs A."/>
            <person name="Gujja S."/>
            <person name="Heiman D."/>
            <person name="Howarth C."/>
            <person name="Larson L."/>
            <person name="Lui A."/>
            <person name="MacDonald P.J.P."/>
            <person name="Mehta T."/>
            <person name="Montmayeur A."/>
            <person name="Murphy C."/>
            <person name="Neiman D."/>
            <person name="Pearson M."/>
            <person name="Priest M."/>
            <person name="Roberts A."/>
            <person name="Saif S."/>
            <person name="Shea T."/>
            <person name="Shenoy N."/>
            <person name="Sisk P."/>
            <person name="Stolte C."/>
            <person name="Sykes S."/>
            <person name="Yandava C."/>
            <person name="Wortman J."/>
            <person name="Nusbaum C."/>
            <person name="Birren B."/>
        </authorList>
    </citation>
    <scope>NUCLEOTIDE SEQUENCE</scope>
    <source>
        <strain evidence="9">R3-111a-1</strain>
    </source>
</reference>
<evidence type="ECO:0000256" key="5">
    <source>
        <dbReference type="ARBA" id="ARBA00023002"/>
    </source>
</evidence>
<dbReference type="EnsemblFungi" id="EJT76779">
    <property type="protein sequence ID" value="EJT76779"/>
    <property type="gene ID" value="GGTG_06694"/>
</dbReference>
<name>J3NZJ6_GAET3</name>
<evidence type="ECO:0000256" key="7">
    <source>
        <dbReference type="ARBA" id="ARBA00023033"/>
    </source>
</evidence>
<keyword evidence="7" id="KW-0503">Monooxygenase</keyword>
<dbReference type="eggNOG" id="KOG0156">
    <property type="taxonomic scope" value="Eukaryota"/>
</dbReference>
<dbReference type="EMBL" id="GL385397">
    <property type="protein sequence ID" value="EJT76779.1"/>
    <property type="molecule type" value="Genomic_DNA"/>
</dbReference>
<dbReference type="PANTHER" id="PTHR46300">
    <property type="entry name" value="P450, PUTATIVE (EUROFUNG)-RELATED-RELATED"/>
    <property type="match status" value="1"/>
</dbReference>
<comment type="cofactor">
    <cofactor evidence="1 8">
        <name>heme</name>
        <dbReference type="ChEBI" id="CHEBI:30413"/>
    </cofactor>
</comment>
<keyword evidence="3 8" id="KW-0349">Heme</keyword>
<evidence type="ECO:0000256" key="6">
    <source>
        <dbReference type="ARBA" id="ARBA00023004"/>
    </source>
</evidence>
<protein>
    <recommendedName>
        <fullName evidence="12">O-methylsterigmatocystin oxidoreductase</fullName>
    </recommendedName>
</protein>
<feature type="binding site" description="axial binding residue" evidence="8">
    <location>
        <position position="489"/>
    </location>
    <ligand>
        <name>heme</name>
        <dbReference type="ChEBI" id="CHEBI:30413"/>
    </ligand>
    <ligandPart>
        <name>Fe</name>
        <dbReference type="ChEBI" id="CHEBI:18248"/>
    </ligandPart>
</feature>
<keyword evidence="6 8" id="KW-0408">Iron</keyword>
<accession>J3NZJ6</accession>
<dbReference type="GO" id="GO:0004497">
    <property type="term" value="F:monooxygenase activity"/>
    <property type="evidence" value="ECO:0007669"/>
    <property type="project" value="UniProtKB-KW"/>
</dbReference>
<dbReference type="InterPro" id="IPR050364">
    <property type="entry name" value="Cytochrome_P450_fung"/>
</dbReference>
<dbReference type="GeneID" id="20347152"/>
<keyword evidence="11" id="KW-1185">Reference proteome</keyword>
<dbReference type="CDD" id="cd11065">
    <property type="entry name" value="CYP64-like"/>
    <property type="match status" value="1"/>
</dbReference>
<keyword evidence="4 8" id="KW-0479">Metal-binding</keyword>
<proteinExistence type="inferred from homology"/>
<evidence type="ECO:0000256" key="1">
    <source>
        <dbReference type="ARBA" id="ARBA00001971"/>
    </source>
</evidence>
<dbReference type="PRINTS" id="PR00463">
    <property type="entry name" value="EP450I"/>
</dbReference>
<gene>
    <name evidence="10" type="primary">20347152</name>
    <name evidence="9" type="ORF">GGTG_06694</name>
</gene>
<evidence type="ECO:0000256" key="2">
    <source>
        <dbReference type="ARBA" id="ARBA00010617"/>
    </source>
</evidence>
<evidence type="ECO:0000313" key="9">
    <source>
        <dbReference type="EMBL" id="EJT76779.1"/>
    </source>
</evidence>
<reference evidence="11" key="1">
    <citation type="submission" date="2010-07" db="EMBL/GenBank/DDBJ databases">
        <title>The genome sequence of Gaeumannomyces graminis var. tritici strain R3-111a-1.</title>
        <authorList>
            <consortium name="The Broad Institute Genome Sequencing Platform"/>
            <person name="Ma L.-J."/>
            <person name="Dead R."/>
            <person name="Young S."/>
            <person name="Zeng Q."/>
            <person name="Koehrsen M."/>
            <person name="Alvarado L."/>
            <person name="Berlin A."/>
            <person name="Chapman S.B."/>
            <person name="Chen Z."/>
            <person name="Freedman E."/>
            <person name="Gellesch M."/>
            <person name="Goldberg J."/>
            <person name="Griggs A."/>
            <person name="Gujja S."/>
            <person name="Heilman E.R."/>
            <person name="Heiman D."/>
            <person name="Hepburn T."/>
            <person name="Howarth C."/>
            <person name="Jen D."/>
            <person name="Larson L."/>
            <person name="Mehta T."/>
            <person name="Neiman D."/>
            <person name="Pearson M."/>
            <person name="Roberts A."/>
            <person name="Saif S."/>
            <person name="Shea T."/>
            <person name="Shenoy N."/>
            <person name="Sisk P."/>
            <person name="Stolte C."/>
            <person name="Sykes S."/>
            <person name="Walk T."/>
            <person name="White J."/>
            <person name="Yandava C."/>
            <person name="Haas B."/>
            <person name="Nusbaum C."/>
            <person name="Birren B."/>
        </authorList>
    </citation>
    <scope>NUCLEOTIDE SEQUENCE [LARGE SCALE GENOMIC DNA]</scope>
    <source>
        <strain evidence="11">R3-111a-1</strain>
    </source>
</reference>